<dbReference type="Proteomes" id="UP001558850">
    <property type="component" value="Unassembled WGS sequence"/>
</dbReference>
<comment type="caution">
    <text evidence="1">The sequence shown here is derived from an EMBL/GenBank/DDBJ whole genome shotgun (WGS) entry which is preliminary data.</text>
</comment>
<keyword evidence="2" id="KW-1185">Reference proteome</keyword>
<reference evidence="1" key="1">
    <citation type="submission" date="2024-07" db="EMBL/GenBank/DDBJ databases">
        <title>A survey of Mimosa microsymbionts across Brazilian biomes reveals a high diversity of Paraburkholderia nodulating endemic species, but also that Cupriavidus is common as a symbiont of widespread species.</title>
        <authorList>
            <person name="Rouws L."/>
            <person name="Barauna A."/>
            <person name="Beukes C."/>
            <person name="Rouws J.R.C."/>
            <person name="De Faria S.M."/>
            <person name="Gross E."/>
            <person name="Bueno Dos Reis Junior F."/>
            <person name="Simon M.F."/>
            <person name="Maluk M."/>
            <person name="Odee D.W."/>
            <person name="Kenicer G."/>
            <person name="Young J.P.W."/>
            <person name="Reis V.M."/>
            <person name="Zilli J."/>
            <person name="James E.K."/>
        </authorList>
    </citation>
    <scope>NUCLEOTIDE SEQUENCE</scope>
    <source>
        <strain evidence="1">EG181B</strain>
    </source>
</reference>
<protein>
    <submittedName>
        <fullName evidence="1">Uncharacterized protein</fullName>
    </submittedName>
</protein>
<organism evidence="1 2">
    <name type="scientific">Paraburkholderia phymatum</name>
    <dbReference type="NCBI Taxonomy" id="148447"/>
    <lineage>
        <taxon>Bacteria</taxon>
        <taxon>Pseudomonadati</taxon>
        <taxon>Pseudomonadota</taxon>
        <taxon>Betaproteobacteria</taxon>
        <taxon>Burkholderiales</taxon>
        <taxon>Burkholderiaceae</taxon>
        <taxon>Paraburkholderia</taxon>
    </lineage>
</organism>
<dbReference type="EMBL" id="JBFRCH010000038">
    <property type="protein sequence ID" value="MEX3936798.1"/>
    <property type="molecule type" value="Genomic_DNA"/>
</dbReference>
<evidence type="ECO:0000313" key="1">
    <source>
        <dbReference type="EMBL" id="MEX3936798.1"/>
    </source>
</evidence>
<sequence length="63" mass="7256">MATLEAFRTVLDDARIPGIIRNRIIDSLRSALRNHGQIFTSKEIEWIAKWDHARMPLAAAREL</sequence>
<gene>
    <name evidence="1" type="ORF">AB4Y32_34390</name>
</gene>
<proteinExistence type="predicted"/>
<accession>A0ACC6UAT6</accession>
<evidence type="ECO:0000313" key="2">
    <source>
        <dbReference type="Proteomes" id="UP001558850"/>
    </source>
</evidence>
<name>A0ACC6UAT6_9BURK</name>